<protein>
    <submittedName>
        <fullName evidence="1">Uncharacterized protein</fullName>
    </submittedName>
</protein>
<dbReference type="Proteomes" id="UP000078550">
    <property type="component" value="Unassembled WGS sequence"/>
</dbReference>
<sequence length="71" mass="8217">MLRCNDATMLRCYDATLLRCYDATMLRCYDATILRCDDAPLVFPPKKQRGEKKGEAEIIVVKETTESEKRK</sequence>
<evidence type="ECO:0000313" key="1">
    <source>
        <dbReference type="EMBL" id="SBT40458.1"/>
    </source>
</evidence>
<name>A0A1A8Z9H7_PLAOA</name>
<organism evidence="1 2">
    <name type="scientific">Plasmodium ovale wallikeri</name>
    <dbReference type="NCBI Taxonomy" id="864142"/>
    <lineage>
        <taxon>Eukaryota</taxon>
        <taxon>Sar</taxon>
        <taxon>Alveolata</taxon>
        <taxon>Apicomplexa</taxon>
        <taxon>Aconoidasida</taxon>
        <taxon>Haemosporida</taxon>
        <taxon>Plasmodiidae</taxon>
        <taxon>Plasmodium</taxon>
        <taxon>Plasmodium (Plasmodium)</taxon>
    </lineage>
</organism>
<evidence type="ECO:0000313" key="2">
    <source>
        <dbReference type="Proteomes" id="UP000078550"/>
    </source>
</evidence>
<reference evidence="2" key="1">
    <citation type="submission" date="2016-05" db="EMBL/GenBank/DDBJ databases">
        <authorList>
            <person name="Naeem Raeece"/>
        </authorList>
    </citation>
    <scope>NUCLEOTIDE SEQUENCE [LARGE SCALE GENOMIC DNA]</scope>
</reference>
<gene>
    <name evidence="1" type="ORF">POVWA2_039760</name>
</gene>
<dbReference type="EMBL" id="FLRE01000153">
    <property type="protein sequence ID" value="SBT40458.1"/>
    <property type="molecule type" value="Genomic_DNA"/>
</dbReference>
<dbReference type="AlphaFoldDB" id="A0A1A8Z9H7"/>
<proteinExistence type="predicted"/>
<accession>A0A1A8Z9H7</accession>